<dbReference type="SUPFAM" id="SSF161098">
    <property type="entry name" value="MetI-like"/>
    <property type="match status" value="1"/>
</dbReference>
<proteinExistence type="inferred from homology"/>
<feature type="transmembrane region" description="Helical" evidence="7">
    <location>
        <begin position="100"/>
        <end position="126"/>
    </location>
</feature>
<evidence type="ECO:0000313" key="9">
    <source>
        <dbReference type="EMBL" id="RJQ85459.1"/>
    </source>
</evidence>
<dbReference type="PANTHER" id="PTHR43386:SF25">
    <property type="entry name" value="PEPTIDE ABC TRANSPORTER PERMEASE PROTEIN"/>
    <property type="match status" value="1"/>
</dbReference>
<dbReference type="Pfam" id="PF12911">
    <property type="entry name" value="OppC_N"/>
    <property type="match status" value="1"/>
</dbReference>
<dbReference type="PANTHER" id="PTHR43386">
    <property type="entry name" value="OLIGOPEPTIDE TRANSPORT SYSTEM PERMEASE PROTEIN APPC"/>
    <property type="match status" value="1"/>
</dbReference>
<dbReference type="Proteomes" id="UP000285112">
    <property type="component" value="Unassembled WGS sequence"/>
</dbReference>
<reference evidence="9 10" key="1">
    <citation type="submission" date="2018-09" db="EMBL/GenBank/DDBJ databases">
        <title>YIM PH 21725 draft genome.</title>
        <authorList>
            <person name="Miao C."/>
        </authorList>
    </citation>
    <scope>NUCLEOTIDE SEQUENCE [LARGE SCALE GENOMIC DNA]</scope>
    <source>
        <strain evidence="10">YIM PH21725</strain>
    </source>
</reference>
<dbReference type="GO" id="GO:0005886">
    <property type="term" value="C:plasma membrane"/>
    <property type="evidence" value="ECO:0007669"/>
    <property type="project" value="UniProtKB-SubCell"/>
</dbReference>
<protein>
    <submittedName>
        <fullName evidence="9">ABC transporter permease</fullName>
    </submittedName>
</protein>
<keyword evidence="5 7" id="KW-1133">Transmembrane helix</keyword>
<dbReference type="RefSeq" id="WP_120023751.1">
    <property type="nucleotide sequence ID" value="NZ_QZFV01000078.1"/>
</dbReference>
<feature type="domain" description="ABC transmembrane type-1" evidence="8">
    <location>
        <begin position="94"/>
        <end position="283"/>
    </location>
</feature>
<keyword evidence="6 7" id="KW-0472">Membrane</keyword>
<accession>A0A419I4N8</accession>
<dbReference type="AlphaFoldDB" id="A0A419I4N8"/>
<name>A0A419I4N8_9PSEU</name>
<dbReference type="CDD" id="cd06261">
    <property type="entry name" value="TM_PBP2"/>
    <property type="match status" value="1"/>
</dbReference>
<comment type="subcellular location">
    <subcellularLocation>
        <location evidence="1 7">Cell membrane</location>
        <topology evidence="1 7">Multi-pass membrane protein</topology>
    </subcellularLocation>
</comment>
<gene>
    <name evidence="9" type="ORF">D5S19_13810</name>
</gene>
<organism evidence="9 10">
    <name type="scientific">Amycolatopsis panacis</name>
    <dbReference type="NCBI Taxonomy" id="2340917"/>
    <lineage>
        <taxon>Bacteria</taxon>
        <taxon>Bacillati</taxon>
        <taxon>Actinomycetota</taxon>
        <taxon>Actinomycetes</taxon>
        <taxon>Pseudonocardiales</taxon>
        <taxon>Pseudonocardiaceae</taxon>
        <taxon>Amycolatopsis</taxon>
    </lineage>
</organism>
<evidence type="ECO:0000256" key="4">
    <source>
        <dbReference type="ARBA" id="ARBA00022692"/>
    </source>
</evidence>
<dbReference type="InterPro" id="IPR050366">
    <property type="entry name" value="BP-dependent_transpt_permease"/>
</dbReference>
<comment type="similarity">
    <text evidence="7">Belongs to the binding-protein-dependent transport system permease family.</text>
</comment>
<evidence type="ECO:0000259" key="8">
    <source>
        <dbReference type="PROSITE" id="PS50928"/>
    </source>
</evidence>
<feature type="transmembrane region" description="Helical" evidence="7">
    <location>
        <begin position="260"/>
        <end position="283"/>
    </location>
</feature>
<evidence type="ECO:0000256" key="1">
    <source>
        <dbReference type="ARBA" id="ARBA00004651"/>
    </source>
</evidence>
<keyword evidence="3" id="KW-1003">Cell membrane</keyword>
<keyword evidence="10" id="KW-1185">Reference proteome</keyword>
<evidence type="ECO:0000313" key="10">
    <source>
        <dbReference type="Proteomes" id="UP000285112"/>
    </source>
</evidence>
<dbReference type="Pfam" id="PF00528">
    <property type="entry name" value="BPD_transp_1"/>
    <property type="match status" value="1"/>
</dbReference>
<sequence>MSVTAIPPAADEVTADGGPGSPGLARRLFGKATVVAGGLFVVFWTLMAVAWPLVAPYDPGATDAGAVLAQPSGAHWLGTDNLGRDVLSRMLAGATSVLTVAPAATLVGLVLGTAIGLTAAYFGGWWDQVIMRLLESVLVVPVILIAMTVLALFGTAQLNVIITVGILFTPHVARTVRSAAVVERNHDYVAAAWLQGLRATPIMFGEILRNITSPIIVEATVRLGYAIFVAAGLAFLSLGVQEPSPDWGLTISLGRPYLQTAPWMVLAPAIALATLVVAVNLLADGIKEVLEG</sequence>
<dbReference type="InterPro" id="IPR025966">
    <property type="entry name" value="OppC_N"/>
</dbReference>
<evidence type="ECO:0000256" key="5">
    <source>
        <dbReference type="ARBA" id="ARBA00022989"/>
    </source>
</evidence>
<dbReference type="InterPro" id="IPR035906">
    <property type="entry name" value="MetI-like_sf"/>
</dbReference>
<dbReference type="PROSITE" id="PS50928">
    <property type="entry name" value="ABC_TM1"/>
    <property type="match status" value="1"/>
</dbReference>
<dbReference type="InterPro" id="IPR000515">
    <property type="entry name" value="MetI-like"/>
</dbReference>
<comment type="caution">
    <text evidence="9">The sequence shown here is derived from an EMBL/GenBank/DDBJ whole genome shotgun (WGS) entry which is preliminary data.</text>
</comment>
<evidence type="ECO:0000256" key="7">
    <source>
        <dbReference type="RuleBase" id="RU363032"/>
    </source>
</evidence>
<evidence type="ECO:0000256" key="2">
    <source>
        <dbReference type="ARBA" id="ARBA00022448"/>
    </source>
</evidence>
<feature type="transmembrane region" description="Helical" evidence="7">
    <location>
        <begin position="34"/>
        <end position="54"/>
    </location>
</feature>
<evidence type="ECO:0000256" key="6">
    <source>
        <dbReference type="ARBA" id="ARBA00023136"/>
    </source>
</evidence>
<keyword evidence="2 7" id="KW-0813">Transport</keyword>
<dbReference type="OrthoDB" id="3531748at2"/>
<evidence type="ECO:0000256" key="3">
    <source>
        <dbReference type="ARBA" id="ARBA00022475"/>
    </source>
</evidence>
<dbReference type="EMBL" id="QZFV01000078">
    <property type="protein sequence ID" value="RJQ85459.1"/>
    <property type="molecule type" value="Genomic_DNA"/>
</dbReference>
<feature type="transmembrane region" description="Helical" evidence="7">
    <location>
        <begin position="220"/>
        <end position="240"/>
    </location>
</feature>
<feature type="transmembrane region" description="Helical" evidence="7">
    <location>
        <begin position="138"/>
        <end position="168"/>
    </location>
</feature>
<dbReference type="Gene3D" id="1.10.3720.10">
    <property type="entry name" value="MetI-like"/>
    <property type="match status" value="1"/>
</dbReference>
<dbReference type="GO" id="GO:0055085">
    <property type="term" value="P:transmembrane transport"/>
    <property type="evidence" value="ECO:0007669"/>
    <property type="project" value="InterPro"/>
</dbReference>
<keyword evidence="4 7" id="KW-0812">Transmembrane</keyword>